<feature type="region of interest" description="Disordered" evidence="1">
    <location>
        <begin position="28"/>
        <end position="94"/>
    </location>
</feature>
<sequence>MPRHTDVSIGERGGWWFALPRQTLVRTGLKNSDEEETYQPGDEVDARRPKRKLHFTQDSHEDYSDESKETIDDDIHPHARRRPKRKNGGQYYVH</sequence>
<dbReference type="Proteomes" id="UP000291343">
    <property type="component" value="Unassembled WGS sequence"/>
</dbReference>
<comment type="caution">
    <text evidence="2">The sequence shown here is derived from an EMBL/GenBank/DDBJ whole genome shotgun (WGS) entry which is preliminary data.</text>
</comment>
<evidence type="ECO:0000313" key="2">
    <source>
        <dbReference type="EMBL" id="RZF35704.1"/>
    </source>
</evidence>
<proteinExistence type="predicted"/>
<feature type="compositionally biased region" description="Basic and acidic residues" evidence="1">
    <location>
        <begin position="55"/>
        <end position="77"/>
    </location>
</feature>
<keyword evidence="3" id="KW-1185">Reference proteome</keyword>
<feature type="compositionally biased region" description="Basic residues" evidence="1">
    <location>
        <begin position="78"/>
        <end position="87"/>
    </location>
</feature>
<name>A0A482WQA7_LAOST</name>
<protein>
    <submittedName>
        <fullName evidence="2">Uncharacterized protein</fullName>
    </submittedName>
</protein>
<accession>A0A482WQA7</accession>
<dbReference type="InParanoid" id="A0A482WQA7"/>
<dbReference type="EMBL" id="QKKF02027689">
    <property type="protein sequence ID" value="RZF35704.1"/>
    <property type="molecule type" value="Genomic_DNA"/>
</dbReference>
<evidence type="ECO:0000313" key="3">
    <source>
        <dbReference type="Proteomes" id="UP000291343"/>
    </source>
</evidence>
<organism evidence="2 3">
    <name type="scientific">Laodelphax striatellus</name>
    <name type="common">Small brown planthopper</name>
    <name type="synonym">Delphax striatella</name>
    <dbReference type="NCBI Taxonomy" id="195883"/>
    <lineage>
        <taxon>Eukaryota</taxon>
        <taxon>Metazoa</taxon>
        <taxon>Ecdysozoa</taxon>
        <taxon>Arthropoda</taxon>
        <taxon>Hexapoda</taxon>
        <taxon>Insecta</taxon>
        <taxon>Pterygota</taxon>
        <taxon>Neoptera</taxon>
        <taxon>Paraneoptera</taxon>
        <taxon>Hemiptera</taxon>
        <taxon>Auchenorrhyncha</taxon>
        <taxon>Fulgoroidea</taxon>
        <taxon>Delphacidae</taxon>
        <taxon>Criomorphinae</taxon>
        <taxon>Laodelphax</taxon>
    </lineage>
</organism>
<gene>
    <name evidence="2" type="ORF">LSTR_LSTR009572</name>
</gene>
<reference evidence="2 3" key="1">
    <citation type="journal article" date="2017" name="Gigascience">
        <title>Genome sequence of the small brown planthopper, Laodelphax striatellus.</title>
        <authorList>
            <person name="Zhu J."/>
            <person name="Jiang F."/>
            <person name="Wang X."/>
            <person name="Yang P."/>
            <person name="Bao Y."/>
            <person name="Zhao W."/>
            <person name="Wang W."/>
            <person name="Lu H."/>
            <person name="Wang Q."/>
            <person name="Cui N."/>
            <person name="Li J."/>
            <person name="Chen X."/>
            <person name="Luo L."/>
            <person name="Yu J."/>
            <person name="Kang L."/>
            <person name="Cui F."/>
        </authorList>
    </citation>
    <scope>NUCLEOTIDE SEQUENCE [LARGE SCALE GENOMIC DNA]</scope>
    <source>
        <strain evidence="2">Lst14</strain>
    </source>
</reference>
<dbReference type="AlphaFoldDB" id="A0A482WQA7"/>
<evidence type="ECO:0000256" key="1">
    <source>
        <dbReference type="SAM" id="MobiDB-lite"/>
    </source>
</evidence>